<dbReference type="GO" id="GO:0016746">
    <property type="term" value="F:acyltransferase activity"/>
    <property type="evidence" value="ECO:0007669"/>
    <property type="project" value="UniProtKB-KW"/>
</dbReference>
<keyword evidence="3" id="KW-0012">Acyltransferase</keyword>
<dbReference type="PANTHER" id="PTHR31623">
    <property type="entry name" value="F21J9.9"/>
    <property type="match status" value="1"/>
</dbReference>
<proteinExistence type="inferred from homology"/>
<comment type="similarity">
    <text evidence="1">Belongs to the plant acyltransferase family.</text>
</comment>
<evidence type="ECO:0000313" key="5">
    <source>
        <dbReference type="Proteomes" id="UP000583929"/>
    </source>
</evidence>
<name>A0A7J6G4P5_CANSA</name>
<sequence length="455" mass="50409">MELKIVSRMNIKPSCPTPSNLRIFKLSLLDQLIPQPYAPIVLFYLPNDNNYSDHCDQNDISNRLESLRKSLSSTLTRFYPLAGKFKDQLSIECNDEGANYVETQVVGFSLRQFLSHPGPDLLLVNKLLPCQLGSTESNLTGAYVANIQVNVFDCGGIALGLCIAHKILDGVALSTFIKSWAAEAQGFDNPTGPNFVAGSLFPADDSLWLSDCSKAMFGSLFSKGKSITKRFVFNSSSISILKAQSASSDVENPTRVEAVSGFLWRCFMTACKEKNGVVIRPSLLNHIVNLRRRTTPYLPENSIGNLVWMGVAKSDGVEVDQTQLVSLVRESTARIDDDFVKRMMRGEEGKFWMMKWVDEIGELGCSEGVDYMGVSSWCRIGFYEADFGWGRPIWVSSFCLSGYSMVISLVILVDTRSGDGIEAWVSLDEDDMAIVECNTQLLQLAQVDPSPLELD</sequence>
<dbReference type="AlphaFoldDB" id="A0A7J6G4P5"/>
<dbReference type="PANTHER" id="PTHR31623:SF110">
    <property type="entry name" value="VINORINE SYNTHASE-LIKE"/>
    <property type="match status" value="1"/>
</dbReference>
<comment type="caution">
    <text evidence="4">The sequence shown here is derived from an EMBL/GenBank/DDBJ whole genome shotgun (WGS) entry which is preliminary data.</text>
</comment>
<accession>A0A7J6G4P5</accession>
<dbReference type="EMBL" id="JAATIQ010000141">
    <property type="protein sequence ID" value="KAF4377837.1"/>
    <property type="molecule type" value="Genomic_DNA"/>
</dbReference>
<organism evidence="4 5">
    <name type="scientific">Cannabis sativa</name>
    <name type="common">Hemp</name>
    <name type="synonym">Marijuana</name>
    <dbReference type="NCBI Taxonomy" id="3483"/>
    <lineage>
        <taxon>Eukaryota</taxon>
        <taxon>Viridiplantae</taxon>
        <taxon>Streptophyta</taxon>
        <taxon>Embryophyta</taxon>
        <taxon>Tracheophyta</taxon>
        <taxon>Spermatophyta</taxon>
        <taxon>Magnoliopsida</taxon>
        <taxon>eudicotyledons</taxon>
        <taxon>Gunneridae</taxon>
        <taxon>Pentapetalae</taxon>
        <taxon>rosids</taxon>
        <taxon>fabids</taxon>
        <taxon>Rosales</taxon>
        <taxon>Cannabaceae</taxon>
        <taxon>Cannabis</taxon>
    </lineage>
</organism>
<dbReference type="InterPro" id="IPR023213">
    <property type="entry name" value="CAT-like_dom_sf"/>
</dbReference>
<protein>
    <submittedName>
        <fullName evidence="4">Uncharacterized protein</fullName>
    </submittedName>
</protein>
<evidence type="ECO:0000313" key="4">
    <source>
        <dbReference type="EMBL" id="KAF4377837.1"/>
    </source>
</evidence>
<dbReference type="Proteomes" id="UP000583929">
    <property type="component" value="Unassembled WGS sequence"/>
</dbReference>
<evidence type="ECO:0000256" key="1">
    <source>
        <dbReference type="ARBA" id="ARBA00009861"/>
    </source>
</evidence>
<dbReference type="Pfam" id="PF02458">
    <property type="entry name" value="Transferase"/>
    <property type="match status" value="1"/>
</dbReference>
<reference evidence="4 5" key="1">
    <citation type="journal article" date="2020" name="bioRxiv">
        <title>Sequence and annotation of 42 cannabis genomes reveals extensive copy number variation in cannabinoid synthesis and pathogen resistance genes.</title>
        <authorList>
            <person name="Mckernan K.J."/>
            <person name="Helbert Y."/>
            <person name="Kane L.T."/>
            <person name="Ebling H."/>
            <person name="Zhang L."/>
            <person name="Liu B."/>
            <person name="Eaton Z."/>
            <person name="Mclaughlin S."/>
            <person name="Kingan S."/>
            <person name="Baybayan P."/>
            <person name="Concepcion G."/>
            <person name="Jordan M."/>
            <person name="Riva A."/>
            <person name="Barbazuk W."/>
            <person name="Harkins T."/>
        </authorList>
    </citation>
    <scope>NUCLEOTIDE SEQUENCE [LARGE SCALE GENOMIC DNA]</scope>
    <source>
        <strain evidence="5">cv. Jamaican Lion 4</strain>
        <tissue evidence="4">Leaf</tissue>
    </source>
</reference>
<dbReference type="Gene3D" id="3.30.559.10">
    <property type="entry name" value="Chloramphenicol acetyltransferase-like domain"/>
    <property type="match status" value="2"/>
</dbReference>
<evidence type="ECO:0000256" key="2">
    <source>
        <dbReference type="ARBA" id="ARBA00022679"/>
    </source>
</evidence>
<keyword evidence="2" id="KW-0808">Transferase</keyword>
<keyword evidence="5" id="KW-1185">Reference proteome</keyword>
<evidence type="ECO:0000256" key="3">
    <source>
        <dbReference type="ARBA" id="ARBA00023315"/>
    </source>
</evidence>
<gene>
    <name evidence="4" type="ORF">G4B88_031503</name>
</gene>